<comment type="caution">
    <text evidence="1">The sequence shown here is derived from an EMBL/GenBank/DDBJ whole genome shotgun (WGS) entry which is preliminary data.</text>
</comment>
<evidence type="ECO:0000313" key="2">
    <source>
        <dbReference type="Proteomes" id="UP000297972"/>
    </source>
</evidence>
<dbReference type="AlphaFoldDB" id="A0A4Z1C449"/>
<reference evidence="1 2" key="1">
    <citation type="submission" date="2019-03" db="EMBL/GenBank/DDBJ databases">
        <authorList>
            <person name="Li J."/>
        </authorList>
    </citation>
    <scope>NUCLEOTIDE SEQUENCE [LARGE SCALE GENOMIC DNA]</scope>
    <source>
        <strain evidence="1 2">3058</strain>
    </source>
</reference>
<name>A0A4Z1C449_9RHOB</name>
<dbReference type="Proteomes" id="UP000297972">
    <property type="component" value="Unassembled WGS sequence"/>
</dbReference>
<evidence type="ECO:0000313" key="1">
    <source>
        <dbReference type="EMBL" id="TGN37570.1"/>
    </source>
</evidence>
<gene>
    <name evidence="1" type="ORF">E4L95_22655</name>
</gene>
<dbReference type="EMBL" id="SRPG01000509">
    <property type="protein sequence ID" value="TGN37570.1"/>
    <property type="molecule type" value="Genomic_DNA"/>
</dbReference>
<protein>
    <submittedName>
        <fullName evidence="1">Uncharacterized protein</fullName>
    </submittedName>
</protein>
<keyword evidence="2" id="KW-1185">Reference proteome</keyword>
<dbReference type="OrthoDB" id="7870051at2"/>
<sequence length="105" mass="11464">MNSSAAFEQSDWLNLSGANQESLRIWLQATTDLLPLAKAAVVDQKSKASMISQGLAFEDNHAFYGYTLNLTDKGWLAIEWVSRNDIGVPLYGSLETQPGSSVLSI</sequence>
<organism evidence="1 2">
    <name type="scientific">Paracoccus liaowanqingii</name>
    <dbReference type="NCBI Taxonomy" id="2560053"/>
    <lineage>
        <taxon>Bacteria</taxon>
        <taxon>Pseudomonadati</taxon>
        <taxon>Pseudomonadota</taxon>
        <taxon>Alphaproteobacteria</taxon>
        <taxon>Rhodobacterales</taxon>
        <taxon>Paracoccaceae</taxon>
        <taxon>Paracoccus</taxon>
    </lineage>
</organism>
<proteinExistence type="predicted"/>
<accession>A0A4Z1C449</accession>